<dbReference type="RefSeq" id="WP_250142525.1">
    <property type="nucleotide sequence ID" value="NZ_JALIQP010000007.1"/>
</dbReference>
<comment type="caution">
    <text evidence="1">The sequence shown here is derived from an EMBL/GenBank/DDBJ whole genome shotgun (WGS) entry which is preliminary data.</text>
</comment>
<evidence type="ECO:0000313" key="2">
    <source>
        <dbReference type="Proteomes" id="UP001595898"/>
    </source>
</evidence>
<sequence>MDEFTRRMLRMEDVMERTMEIDKRVAEEVGADRAQIVEGRCTSCERLYPPTYLQKGDCIPCWRKKNDLPKIDAEIDF</sequence>
<dbReference type="Proteomes" id="UP001595898">
    <property type="component" value="Unassembled WGS sequence"/>
</dbReference>
<keyword evidence="2" id="KW-1185">Reference proteome</keyword>
<gene>
    <name evidence="1" type="ORF">ACFO5R_00905</name>
</gene>
<dbReference type="EMBL" id="JBHSFA010000001">
    <property type="protein sequence ID" value="MFC4540481.1"/>
    <property type="molecule type" value="Genomic_DNA"/>
</dbReference>
<accession>A0ABD5PKC5</accession>
<proteinExistence type="predicted"/>
<name>A0ABD5PKC5_9EURY</name>
<reference evidence="1 2" key="1">
    <citation type="journal article" date="2019" name="Int. J. Syst. Evol. Microbiol.">
        <title>The Global Catalogue of Microorganisms (GCM) 10K type strain sequencing project: providing services to taxonomists for standard genome sequencing and annotation.</title>
        <authorList>
            <consortium name="The Broad Institute Genomics Platform"/>
            <consortium name="The Broad Institute Genome Sequencing Center for Infectious Disease"/>
            <person name="Wu L."/>
            <person name="Ma J."/>
        </authorList>
    </citation>
    <scope>NUCLEOTIDE SEQUENCE [LARGE SCALE GENOMIC DNA]</scope>
    <source>
        <strain evidence="1 2">WLHS5</strain>
    </source>
</reference>
<dbReference type="AlphaFoldDB" id="A0ABD5PKC5"/>
<organism evidence="1 2">
    <name type="scientific">Halosolutus amylolyticus</name>
    <dbReference type="NCBI Taxonomy" id="2932267"/>
    <lineage>
        <taxon>Archaea</taxon>
        <taxon>Methanobacteriati</taxon>
        <taxon>Methanobacteriota</taxon>
        <taxon>Stenosarchaea group</taxon>
        <taxon>Halobacteria</taxon>
        <taxon>Halobacteriales</taxon>
        <taxon>Natrialbaceae</taxon>
        <taxon>Halosolutus</taxon>
    </lineage>
</organism>
<protein>
    <submittedName>
        <fullName evidence="1">Uncharacterized protein</fullName>
    </submittedName>
</protein>
<evidence type="ECO:0000313" key="1">
    <source>
        <dbReference type="EMBL" id="MFC4540481.1"/>
    </source>
</evidence>